<dbReference type="EC" id="2.4.1.166" evidence="4"/>
<organism evidence="4 5">
    <name type="scientific">Streptococcus infantis</name>
    <dbReference type="NCBI Taxonomy" id="68892"/>
    <lineage>
        <taxon>Bacteria</taxon>
        <taxon>Bacillati</taxon>
        <taxon>Bacillota</taxon>
        <taxon>Bacilli</taxon>
        <taxon>Lactobacillales</taxon>
        <taxon>Streptococcaceae</taxon>
        <taxon>Streptococcus</taxon>
    </lineage>
</organism>
<dbReference type="InterPro" id="IPR029044">
    <property type="entry name" value="Nucleotide-diphossugar_trans"/>
</dbReference>
<evidence type="ECO:0000256" key="1">
    <source>
        <dbReference type="ARBA" id="ARBA00022676"/>
    </source>
</evidence>
<reference evidence="4 5" key="1">
    <citation type="submission" date="2015-02" db="EMBL/GenBank/DDBJ databases">
        <title>Evolution of amylase-binding proteins of oral streptococcal species.</title>
        <authorList>
            <person name="Haase E.M."/>
        </authorList>
    </citation>
    <scope>NUCLEOTIDE SEQUENCE [LARGE SCALE GENOMIC DNA]</scope>
    <source>
        <strain evidence="4 5">UC921A</strain>
    </source>
</reference>
<dbReference type="CDD" id="cd00761">
    <property type="entry name" value="Glyco_tranf_GTA_type"/>
    <property type="match status" value="1"/>
</dbReference>
<dbReference type="AlphaFoldDB" id="A0A0F2E8V4"/>
<dbReference type="Proteomes" id="UP000033489">
    <property type="component" value="Unassembled WGS sequence"/>
</dbReference>
<dbReference type="Gene3D" id="3.90.550.10">
    <property type="entry name" value="Spore Coat Polysaccharide Biosynthesis Protein SpsA, Chain A"/>
    <property type="match status" value="1"/>
</dbReference>
<evidence type="ECO:0000259" key="3">
    <source>
        <dbReference type="Pfam" id="PF00535"/>
    </source>
</evidence>
<dbReference type="RefSeq" id="WP_045613600.1">
    <property type="nucleotide sequence ID" value="NZ_JYGT01000004.1"/>
</dbReference>
<evidence type="ECO:0000313" key="4">
    <source>
        <dbReference type="EMBL" id="KJQ78231.1"/>
    </source>
</evidence>
<evidence type="ECO:0000313" key="5">
    <source>
        <dbReference type="Proteomes" id="UP000033489"/>
    </source>
</evidence>
<dbReference type="EMBL" id="JYGT01000004">
    <property type="protein sequence ID" value="KJQ78231.1"/>
    <property type="molecule type" value="Genomic_DNA"/>
</dbReference>
<dbReference type="PATRIC" id="fig|28037.216.peg.343"/>
<keyword evidence="2 4" id="KW-0808">Transferase</keyword>
<name>A0A0F2E8V4_9STRE</name>
<dbReference type="SUPFAM" id="SSF53448">
    <property type="entry name" value="Nucleotide-diphospho-sugar transferases"/>
    <property type="match status" value="1"/>
</dbReference>
<dbReference type="PANTHER" id="PTHR22916">
    <property type="entry name" value="GLYCOSYLTRANSFERASE"/>
    <property type="match status" value="1"/>
</dbReference>
<comment type="caution">
    <text evidence="4">The sequence shown here is derived from an EMBL/GenBank/DDBJ whole genome shotgun (WGS) entry which is preliminary data.</text>
</comment>
<gene>
    <name evidence="4" type="primary">cps23FU_1</name>
    <name evidence="4" type="ORF">TZ94_00350</name>
</gene>
<dbReference type="Pfam" id="PF00535">
    <property type="entry name" value="Glycos_transf_2"/>
    <property type="match status" value="1"/>
</dbReference>
<dbReference type="GO" id="GO:0047234">
    <property type="term" value="F:raffinose-raffinose alpha-galactotransferase activity"/>
    <property type="evidence" value="ECO:0007669"/>
    <property type="project" value="UniProtKB-EC"/>
</dbReference>
<feature type="domain" description="Glycosyltransferase 2-like" evidence="3">
    <location>
        <begin position="5"/>
        <end position="171"/>
    </location>
</feature>
<evidence type="ECO:0000256" key="2">
    <source>
        <dbReference type="ARBA" id="ARBA00022679"/>
    </source>
</evidence>
<accession>A0A0F2E8V4</accession>
<protein>
    <submittedName>
        <fullName evidence="4">Galactosyl transferase</fullName>
        <ecNumber evidence="4">2.4.1.166</ecNumber>
    </submittedName>
</protein>
<proteinExistence type="predicted"/>
<dbReference type="InterPro" id="IPR001173">
    <property type="entry name" value="Glyco_trans_2-like"/>
</dbReference>
<sequence>MEKVSIVVPVYNVEDYLKYCVDSLINQSYKDIEIILVDDGSTDDSGRICDKYAQEDDRIRVLHIENGGLSNARNTGVKFASAEWIIFIDSDDYYDRRTVEYLVQLQKKYAVDLVATSVIEVRDFQSEDFLGSLTNIDSLKLDRYTALKEMFYGNIVGTHPGGKLYKKEILMKFPFPEGMIYEDLAVSFEHIGACNEIAVGCINLYKYYRRPGSIVNSSYSDKFLDFYKAIEMNREFVQRDYPNDKEMKKALTVRYVFKGLHVVHAMLGSDMYSAVNKIRKEYTRYFNDIIPNPNITGKNKVKYLMLLVSPKLYEKIREKMG</sequence>
<keyword evidence="1 4" id="KW-0328">Glycosyltransferase</keyword>
<dbReference type="PANTHER" id="PTHR22916:SF51">
    <property type="entry name" value="GLYCOSYLTRANSFERASE EPSH-RELATED"/>
    <property type="match status" value="1"/>
</dbReference>
<dbReference type="OrthoDB" id="396512at2"/>